<comment type="similarity">
    <text evidence="1">Belongs to the LDH2/MDH2 oxidoreductase family.</text>
</comment>
<evidence type="ECO:0000256" key="2">
    <source>
        <dbReference type="ARBA" id="ARBA00023002"/>
    </source>
</evidence>
<dbReference type="Gene3D" id="3.30.1370.60">
    <property type="entry name" value="Hypothetical oxidoreductase yiak, domain 2"/>
    <property type="match status" value="1"/>
</dbReference>
<dbReference type="InterPro" id="IPR043143">
    <property type="entry name" value="Mal/L-sulf/L-lact_DH-like_NADP"/>
</dbReference>
<evidence type="ECO:0000313" key="3">
    <source>
        <dbReference type="EMBL" id="KCB22735.1"/>
    </source>
</evidence>
<reference evidence="3 4" key="1">
    <citation type="submission" date="2014-03" db="EMBL/GenBank/DDBJ databases">
        <title>Genome sequence of Bordetella hinzii.</title>
        <authorList>
            <person name="Register K."/>
            <person name="Harvill E."/>
            <person name="Goodfield L.L."/>
            <person name="Ivanov Y.V."/>
            <person name="Meyer J.A."/>
            <person name="Muse S.J."/>
            <person name="Jacobs N."/>
            <person name="Bendor L."/>
            <person name="Smallridge W.E."/>
            <person name="Brinkac L.M."/>
            <person name="Sanka R."/>
            <person name="Kim M."/>
            <person name="Losada L."/>
        </authorList>
    </citation>
    <scope>NUCLEOTIDE SEQUENCE [LARGE SCALE GENOMIC DNA]</scope>
    <source>
        <strain evidence="3 4">OH87 BAL007II</strain>
    </source>
</reference>
<comment type="caution">
    <text evidence="3">The sequence shown here is derived from an EMBL/GenBank/DDBJ whole genome shotgun (WGS) entry which is preliminary data.</text>
</comment>
<dbReference type="Pfam" id="PF02615">
    <property type="entry name" value="Ldh_2"/>
    <property type="match status" value="1"/>
</dbReference>
<dbReference type="SUPFAM" id="SSF89733">
    <property type="entry name" value="L-sulfolactate dehydrogenase-like"/>
    <property type="match status" value="1"/>
</dbReference>
<protein>
    <submittedName>
        <fullName evidence="3">Malate/L-lactate dehydrogenase</fullName>
    </submittedName>
</protein>
<proteinExistence type="inferred from homology"/>
<dbReference type="InterPro" id="IPR003767">
    <property type="entry name" value="Malate/L-lactate_DH-like"/>
</dbReference>
<dbReference type="InterPro" id="IPR036111">
    <property type="entry name" value="Mal/L-sulfo/L-lacto_DH-like_sf"/>
</dbReference>
<evidence type="ECO:0000313" key="4">
    <source>
        <dbReference type="Proteomes" id="UP000025748"/>
    </source>
</evidence>
<organism evidence="3 4">
    <name type="scientific">Bordetella hinzii OH87 BAL007II</name>
    <dbReference type="NCBI Taxonomy" id="1331262"/>
    <lineage>
        <taxon>Bacteria</taxon>
        <taxon>Pseudomonadati</taxon>
        <taxon>Pseudomonadota</taxon>
        <taxon>Betaproteobacteria</taxon>
        <taxon>Burkholderiales</taxon>
        <taxon>Alcaligenaceae</taxon>
        <taxon>Bordetella</taxon>
    </lineage>
</organism>
<keyword evidence="4" id="KW-1185">Reference proteome</keyword>
<keyword evidence="2" id="KW-0560">Oxidoreductase</keyword>
<dbReference type="Gene3D" id="1.10.1530.10">
    <property type="match status" value="1"/>
</dbReference>
<dbReference type="InterPro" id="IPR043144">
    <property type="entry name" value="Mal/L-sulf/L-lact_DH-like_ah"/>
</dbReference>
<dbReference type="EMBL" id="JHEM01000022">
    <property type="protein sequence ID" value="KCB22735.1"/>
    <property type="molecule type" value="Genomic_DNA"/>
</dbReference>
<dbReference type="Proteomes" id="UP000025748">
    <property type="component" value="Unassembled WGS sequence"/>
</dbReference>
<dbReference type="PANTHER" id="PTHR11091:SF0">
    <property type="entry name" value="MALATE DEHYDROGENASE"/>
    <property type="match status" value="1"/>
</dbReference>
<gene>
    <name evidence="3" type="ORF">L544_4298</name>
</gene>
<sequence length="360" mass="36899">MAAPGVPPPFFGTRIMAHVYLDELQLLAAASLVAAGATPAMAQATARALVYADSQGLSSHGVSRVPAYAGHLRAGRAIGSAVPRLTRDKGATALIDAGSGLAYPACAMAVAEGLKRAGEYGVAFVGVGNSHHFGAAAYHLEPVAEAGLVGLALSNSPAAMPAWGGKRPLFGTNPIAAVFPRRRGGPLLMDLSLSEVARGKLMIAARDGQPIPQGWALDADGQPTTDPKAGLAGSMLPAGGVKGAMLAMMVELLVVALTGSQFGFETESFFGNEGGRARLGQAFLLIDPQALAGRDSYLERVETLIETMLADDGVRLPGQRRRALRAEALQHGVDIPDALLAELRGMCGADEPPGAPLSGA</sequence>
<accession>A0ABR4QX50</accession>
<dbReference type="PANTHER" id="PTHR11091">
    <property type="entry name" value="OXIDOREDUCTASE-RELATED"/>
    <property type="match status" value="1"/>
</dbReference>
<evidence type="ECO:0000256" key="1">
    <source>
        <dbReference type="ARBA" id="ARBA00006056"/>
    </source>
</evidence>
<name>A0ABR4QX50_9BORD</name>